<dbReference type="InterPro" id="IPR010839">
    <property type="entry name" value="AtuA_N"/>
</dbReference>
<dbReference type="PANTHER" id="PTHR47585">
    <property type="match status" value="1"/>
</dbReference>
<name>A0A8H4LRQ8_9HYPO</name>
<evidence type="ECO:0000313" key="4">
    <source>
        <dbReference type="Proteomes" id="UP000557566"/>
    </source>
</evidence>
<sequence>MPSSRRPVRIANCSGASTDAGIHMYNQATYGPVDVLTGDYLAEATLGGDALKRTDQSHPGWVPTALAGIEISLDVVNEKRIKIVVNGGSLNPKGLAEKVHGMIVERGLELRVAFVHGDDLMHKVHSLLSKPRHLDADNQDVELAKDTLSFLDDKDAMPIVSANAYLGFRAIRRGLDEGADVVICGRVADASPVMAAAAWWHGWAESDFDALAGALVAGHLIECSTYVTGANFAGAHRHPPAAFVGLGLPIAEVAADGTCVVTKHGRLGGFVTADTVRCQLLYELQGNVYLNSDVKADLAGVVVVARGRDRVHVSGVTGRPPPPTTKLAVFYRAGYQLEILINATGYATGHKWDVQEAQMRAKLREWGTLDDLDVLEFQRVGVPEENPGSQLAATTYMRVFAQARDRLVVASVAGAWSFCFMAHFPGMNCSLDSRTRSPRPFLGYFPAVVSQTELDEAVTMLDEAASQRRLGVGPPKTTEALAARANYDTADPRPLDSFGPRTMRPLGDVVLGRSGDKAGNVNLGLFVHGAEQYDWLRSLMTRDKLKELMREDWRDGYFVERVEMPNIFAVHFVVYGALGRGVTSSSRLDCLGKGFAEFIRAVWVPVPTRFLQEKLAKL</sequence>
<dbReference type="InterPro" id="IPR056362">
    <property type="entry name" value="AtuA-like_ferredoxin_dom"/>
</dbReference>
<organism evidence="3 4">
    <name type="scientific">Ophiocordyceps sinensis</name>
    <dbReference type="NCBI Taxonomy" id="72228"/>
    <lineage>
        <taxon>Eukaryota</taxon>
        <taxon>Fungi</taxon>
        <taxon>Dikarya</taxon>
        <taxon>Ascomycota</taxon>
        <taxon>Pezizomycotina</taxon>
        <taxon>Sordariomycetes</taxon>
        <taxon>Hypocreomycetidae</taxon>
        <taxon>Hypocreales</taxon>
        <taxon>Ophiocordycipitaceae</taxon>
        <taxon>Ophiocordyceps</taxon>
    </lineage>
</organism>
<evidence type="ECO:0000313" key="3">
    <source>
        <dbReference type="EMBL" id="KAF4504148.1"/>
    </source>
</evidence>
<gene>
    <name evidence="3" type="ORF">G6O67_008759</name>
</gene>
<comment type="caution">
    <text evidence="3">The sequence shown here is derived from an EMBL/GenBank/DDBJ whole genome shotgun (WGS) entry which is preliminary data.</text>
</comment>
<feature type="domain" description="Acyclic terpene utilisation N-terminal" evidence="1">
    <location>
        <begin position="8"/>
        <end position="460"/>
    </location>
</feature>
<evidence type="ECO:0000259" key="2">
    <source>
        <dbReference type="Pfam" id="PF23544"/>
    </source>
</evidence>
<dbReference type="Pfam" id="PF07287">
    <property type="entry name" value="AtuA"/>
    <property type="match status" value="1"/>
</dbReference>
<reference evidence="3 4" key="1">
    <citation type="journal article" date="2020" name="Genome Biol. Evol.">
        <title>A new high-quality draft genome assembly of the Chinese cordyceps Ophiocordyceps sinensis.</title>
        <authorList>
            <person name="Shu R."/>
            <person name="Zhang J."/>
            <person name="Meng Q."/>
            <person name="Zhang H."/>
            <person name="Zhou G."/>
            <person name="Li M."/>
            <person name="Wu P."/>
            <person name="Zhao Y."/>
            <person name="Chen C."/>
            <person name="Qin Q."/>
        </authorList>
    </citation>
    <scope>NUCLEOTIDE SEQUENCE [LARGE SCALE GENOMIC DNA]</scope>
    <source>
        <strain evidence="3 4">IOZ07</strain>
    </source>
</reference>
<evidence type="ECO:0008006" key="5">
    <source>
        <dbReference type="Google" id="ProtNLM"/>
    </source>
</evidence>
<dbReference type="Proteomes" id="UP000557566">
    <property type="component" value="Unassembled WGS sequence"/>
</dbReference>
<dbReference type="Pfam" id="PF23544">
    <property type="entry name" value="AtuA_ferredoxin"/>
    <property type="match status" value="1"/>
</dbReference>
<proteinExistence type="predicted"/>
<dbReference type="AlphaFoldDB" id="A0A8H4LRQ8"/>
<feature type="domain" description="AtuA-like ferredoxin-fold" evidence="2">
    <location>
        <begin position="505"/>
        <end position="604"/>
    </location>
</feature>
<keyword evidence="4" id="KW-1185">Reference proteome</keyword>
<protein>
    <recommendedName>
        <fullName evidence="5">DUF1446 domain-containing protein</fullName>
    </recommendedName>
</protein>
<dbReference type="OrthoDB" id="10265871at2759"/>
<dbReference type="EMBL" id="JAAVMX010000012">
    <property type="protein sequence ID" value="KAF4504148.1"/>
    <property type="molecule type" value="Genomic_DNA"/>
</dbReference>
<accession>A0A8H4LRQ8</accession>
<evidence type="ECO:0000259" key="1">
    <source>
        <dbReference type="Pfam" id="PF07287"/>
    </source>
</evidence>
<dbReference type="PANTHER" id="PTHR47585:SF1">
    <property type="entry name" value="DUF1446 DOMAIN-CONTAINING PROTEIN"/>
    <property type="match status" value="1"/>
</dbReference>